<dbReference type="Pfam" id="PF01614">
    <property type="entry name" value="IclR_C"/>
    <property type="match status" value="1"/>
</dbReference>
<dbReference type="EMBL" id="LOHS01000061">
    <property type="protein sequence ID" value="OAH14557.1"/>
    <property type="molecule type" value="Genomic_DNA"/>
</dbReference>
<feature type="compositionally biased region" description="Polar residues" evidence="4">
    <location>
        <begin position="10"/>
        <end position="19"/>
    </location>
</feature>
<evidence type="ECO:0000256" key="4">
    <source>
        <dbReference type="SAM" id="MobiDB-lite"/>
    </source>
</evidence>
<gene>
    <name evidence="7" type="primary">iclR_4</name>
    <name evidence="7" type="ORF">STSP_20680</name>
</gene>
<dbReference type="AlphaFoldDB" id="A0A177HVF1"/>
<dbReference type="GO" id="GO:0003700">
    <property type="term" value="F:DNA-binding transcription factor activity"/>
    <property type="evidence" value="ECO:0007669"/>
    <property type="project" value="TreeGrafter"/>
</dbReference>
<dbReference type="STRING" id="1716141.STSP_20680"/>
<evidence type="ECO:0000256" key="1">
    <source>
        <dbReference type="ARBA" id="ARBA00023015"/>
    </source>
</evidence>
<reference evidence="7 8" key="1">
    <citation type="submission" date="2015-12" db="EMBL/GenBank/DDBJ databases">
        <title>Genome sequence of Streptomyces sp. G25.</title>
        <authorList>
            <person name="Poehlein A."/>
            <person name="Roettig A."/>
            <person name="Hiessl S."/>
            <person name="Hauschild P."/>
            <person name="Schauer J."/>
            <person name="Madkour M.H."/>
            <person name="Al-Ansari A.M."/>
            <person name="Almakishah N.H."/>
            <person name="Steinbuechel A."/>
            <person name="Daniel R."/>
        </authorList>
    </citation>
    <scope>NUCLEOTIDE SEQUENCE [LARGE SCALE GENOMIC DNA]</scope>
    <source>
        <strain evidence="8">G25(2015)</strain>
    </source>
</reference>
<dbReference type="GO" id="GO:0045892">
    <property type="term" value="P:negative regulation of DNA-templated transcription"/>
    <property type="evidence" value="ECO:0007669"/>
    <property type="project" value="TreeGrafter"/>
</dbReference>
<accession>A0A177HVF1</accession>
<dbReference type="Gene3D" id="1.10.10.10">
    <property type="entry name" value="Winged helix-like DNA-binding domain superfamily/Winged helix DNA-binding domain"/>
    <property type="match status" value="1"/>
</dbReference>
<keyword evidence="2" id="KW-0238">DNA-binding</keyword>
<dbReference type="SUPFAM" id="SSF55781">
    <property type="entry name" value="GAF domain-like"/>
    <property type="match status" value="1"/>
</dbReference>
<dbReference type="OrthoDB" id="6687062at2"/>
<comment type="caution">
    <text evidence="7">The sequence shown here is derived from an EMBL/GenBank/DDBJ whole genome shotgun (WGS) entry which is preliminary data.</text>
</comment>
<dbReference type="PROSITE" id="PS51078">
    <property type="entry name" value="ICLR_ED"/>
    <property type="match status" value="1"/>
</dbReference>
<dbReference type="GO" id="GO:0003677">
    <property type="term" value="F:DNA binding"/>
    <property type="evidence" value="ECO:0007669"/>
    <property type="project" value="UniProtKB-KW"/>
</dbReference>
<dbReference type="Proteomes" id="UP000077381">
    <property type="component" value="Unassembled WGS sequence"/>
</dbReference>
<dbReference type="InterPro" id="IPR014757">
    <property type="entry name" value="Tscrpt_reg_IclR_C"/>
</dbReference>
<keyword evidence="3" id="KW-0804">Transcription</keyword>
<dbReference type="PATRIC" id="fig|1716141.3.peg.2169"/>
<dbReference type="PANTHER" id="PTHR30136:SF8">
    <property type="entry name" value="TRANSCRIPTIONAL REGULATORY PROTEIN"/>
    <property type="match status" value="1"/>
</dbReference>
<feature type="domain" description="IclR-ED" evidence="6">
    <location>
        <begin position="98"/>
        <end position="278"/>
    </location>
</feature>
<dbReference type="SMART" id="SM00346">
    <property type="entry name" value="HTH_ICLR"/>
    <property type="match status" value="1"/>
</dbReference>
<evidence type="ECO:0000256" key="2">
    <source>
        <dbReference type="ARBA" id="ARBA00023125"/>
    </source>
</evidence>
<dbReference type="InterPro" id="IPR029016">
    <property type="entry name" value="GAF-like_dom_sf"/>
</dbReference>
<evidence type="ECO:0000259" key="5">
    <source>
        <dbReference type="PROSITE" id="PS51077"/>
    </source>
</evidence>
<evidence type="ECO:0000313" key="7">
    <source>
        <dbReference type="EMBL" id="OAH14557.1"/>
    </source>
</evidence>
<dbReference type="Gene3D" id="3.30.450.40">
    <property type="match status" value="1"/>
</dbReference>
<protein>
    <submittedName>
        <fullName evidence="7">Acetate operon repressor</fullName>
    </submittedName>
</protein>
<evidence type="ECO:0000256" key="3">
    <source>
        <dbReference type="ARBA" id="ARBA00023163"/>
    </source>
</evidence>
<dbReference type="Pfam" id="PF09339">
    <property type="entry name" value="HTH_IclR"/>
    <property type="match status" value="1"/>
</dbReference>
<proteinExistence type="predicted"/>
<feature type="domain" description="HTH iclR-type" evidence="5">
    <location>
        <begin position="35"/>
        <end position="97"/>
    </location>
</feature>
<dbReference type="InterPro" id="IPR036390">
    <property type="entry name" value="WH_DNA-bd_sf"/>
</dbReference>
<dbReference type="SUPFAM" id="SSF46785">
    <property type="entry name" value="Winged helix' DNA-binding domain"/>
    <property type="match status" value="1"/>
</dbReference>
<feature type="region of interest" description="Disordered" evidence="4">
    <location>
        <begin position="1"/>
        <end position="31"/>
    </location>
</feature>
<evidence type="ECO:0000259" key="6">
    <source>
        <dbReference type="PROSITE" id="PS51078"/>
    </source>
</evidence>
<dbReference type="InterPro" id="IPR036388">
    <property type="entry name" value="WH-like_DNA-bd_sf"/>
</dbReference>
<evidence type="ECO:0000313" key="8">
    <source>
        <dbReference type="Proteomes" id="UP000077381"/>
    </source>
</evidence>
<sequence>MHRQEEDGSVASTGPTENGENPEPTASDGLGRQGIQSVETAMRVLLALESGGGALSLSAIAQASGMQPSKVHRYLVSLGRIGLTSQDPASGLYDFGAAMRRLGAEALRRTNEVAVASGHAMRLRDRTGHSVNLAVWGDRGPIVVSWAYGTRPLPLTVRVGATLPLLASSVGQVFLAYLPESLTDEVLGDELRAKGADWTRERVAATRAEIRERGHAVTHGGVIPGIISIAAPVFAANDPLPLAISVVLPESIGTPEHLAEVTGELHSTVKAASHELGHLS</sequence>
<keyword evidence="8" id="KW-1185">Reference proteome</keyword>
<organism evidence="7 8">
    <name type="scientific">Streptomyces jeddahensis</name>
    <dbReference type="NCBI Taxonomy" id="1716141"/>
    <lineage>
        <taxon>Bacteria</taxon>
        <taxon>Bacillati</taxon>
        <taxon>Actinomycetota</taxon>
        <taxon>Actinomycetes</taxon>
        <taxon>Kitasatosporales</taxon>
        <taxon>Streptomycetaceae</taxon>
        <taxon>Streptomyces</taxon>
    </lineage>
</organism>
<dbReference type="PANTHER" id="PTHR30136">
    <property type="entry name" value="HELIX-TURN-HELIX TRANSCRIPTIONAL REGULATOR, ICLR FAMILY"/>
    <property type="match status" value="1"/>
</dbReference>
<dbReference type="PROSITE" id="PS51077">
    <property type="entry name" value="HTH_ICLR"/>
    <property type="match status" value="1"/>
</dbReference>
<name>A0A177HVF1_9ACTN</name>
<dbReference type="InterPro" id="IPR050707">
    <property type="entry name" value="HTH_MetabolicPath_Reg"/>
</dbReference>
<keyword evidence="1" id="KW-0805">Transcription regulation</keyword>
<dbReference type="InterPro" id="IPR005471">
    <property type="entry name" value="Tscrpt_reg_IclR_N"/>
</dbReference>